<gene>
    <name evidence="1" type="ORF">INT45_013974</name>
</gene>
<dbReference type="EMBL" id="JAEPRB010000224">
    <property type="protein sequence ID" value="KAG2218536.1"/>
    <property type="molecule type" value="Genomic_DNA"/>
</dbReference>
<organism evidence="1 2">
    <name type="scientific">Circinella minor</name>
    <dbReference type="NCBI Taxonomy" id="1195481"/>
    <lineage>
        <taxon>Eukaryota</taxon>
        <taxon>Fungi</taxon>
        <taxon>Fungi incertae sedis</taxon>
        <taxon>Mucoromycota</taxon>
        <taxon>Mucoromycotina</taxon>
        <taxon>Mucoromycetes</taxon>
        <taxon>Mucorales</taxon>
        <taxon>Lichtheimiaceae</taxon>
        <taxon>Circinella</taxon>
    </lineage>
</organism>
<comment type="caution">
    <text evidence="1">The sequence shown here is derived from an EMBL/GenBank/DDBJ whole genome shotgun (WGS) entry which is preliminary data.</text>
</comment>
<proteinExistence type="predicted"/>
<keyword evidence="2" id="KW-1185">Reference proteome</keyword>
<dbReference type="AlphaFoldDB" id="A0A8H7RZ72"/>
<protein>
    <recommendedName>
        <fullName evidence="3">RPA-interacting protein C-terminal domain-containing protein</fullName>
    </recommendedName>
</protein>
<evidence type="ECO:0000313" key="1">
    <source>
        <dbReference type="EMBL" id="KAG2218536.1"/>
    </source>
</evidence>
<name>A0A8H7RZ72_9FUNG</name>
<dbReference type="OrthoDB" id="435311at2759"/>
<sequence length="145" mass="16540">MNTFNNNNNNNNIHKKRLFEQICDHIDESTSPTNHNKRPRLDSIYFICPECRMCPLTPCHMGVCCQNCNLTITLDCSDLTRNAIKRILQMVQSQHKNCGDAITTTTTTTTTMNTSTNKVILITLPDDNIYLTWTCPSCNQLEILL</sequence>
<reference evidence="1 2" key="1">
    <citation type="submission" date="2020-12" db="EMBL/GenBank/DDBJ databases">
        <title>Metabolic potential, ecology and presence of endohyphal bacteria is reflected in genomic diversity of Mucoromycotina.</title>
        <authorList>
            <person name="Muszewska A."/>
            <person name="Okrasinska A."/>
            <person name="Steczkiewicz K."/>
            <person name="Drgas O."/>
            <person name="Orlowska M."/>
            <person name="Perlinska-Lenart U."/>
            <person name="Aleksandrzak-Piekarczyk T."/>
            <person name="Szatraj K."/>
            <person name="Zielenkiewicz U."/>
            <person name="Pilsyk S."/>
            <person name="Malc E."/>
            <person name="Mieczkowski P."/>
            <person name="Kruszewska J.S."/>
            <person name="Biernat P."/>
            <person name="Pawlowska J."/>
        </authorList>
    </citation>
    <scope>NUCLEOTIDE SEQUENCE [LARGE SCALE GENOMIC DNA]</scope>
    <source>
        <strain evidence="1 2">CBS 142.35</strain>
    </source>
</reference>
<dbReference type="Proteomes" id="UP000646827">
    <property type="component" value="Unassembled WGS sequence"/>
</dbReference>
<evidence type="ECO:0000313" key="2">
    <source>
        <dbReference type="Proteomes" id="UP000646827"/>
    </source>
</evidence>
<accession>A0A8H7RZ72</accession>
<evidence type="ECO:0008006" key="3">
    <source>
        <dbReference type="Google" id="ProtNLM"/>
    </source>
</evidence>